<organism evidence="2 3">
    <name type="scientific">Mucilaginibacter robiniae</name>
    <dbReference type="NCBI Taxonomy" id="2728022"/>
    <lineage>
        <taxon>Bacteria</taxon>
        <taxon>Pseudomonadati</taxon>
        <taxon>Bacteroidota</taxon>
        <taxon>Sphingobacteriia</taxon>
        <taxon>Sphingobacteriales</taxon>
        <taxon>Sphingobacteriaceae</taxon>
        <taxon>Mucilaginibacter</taxon>
    </lineage>
</organism>
<feature type="region of interest" description="Disordered" evidence="1">
    <location>
        <begin position="59"/>
        <end position="84"/>
    </location>
</feature>
<dbReference type="EMBL" id="CP051682">
    <property type="protein sequence ID" value="QJD94358.1"/>
    <property type="molecule type" value="Genomic_DNA"/>
</dbReference>
<dbReference type="AlphaFoldDB" id="A0A7L5DVV8"/>
<evidence type="ECO:0000313" key="2">
    <source>
        <dbReference type="EMBL" id="QJD94358.1"/>
    </source>
</evidence>
<dbReference type="Proteomes" id="UP000503278">
    <property type="component" value="Chromosome"/>
</dbReference>
<evidence type="ECO:0000256" key="1">
    <source>
        <dbReference type="SAM" id="MobiDB-lite"/>
    </source>
</evidence>
<dbReference type="KEGG" id="mrob:HH214_08895"/>
<gene>
    <name evidence="2" type="ORF">HH214_08895</name>
</gene>
<keyword evidence="3" id="KW-1185">Reference proteome</keyword>
<protein>
    <recommendedName>
        <fullName evidence="4">3-isopropylmalate dehydratase</fullName>
    </recommendedName>
</protein>
<feature type="compositionally biased region" description="Basic and acidic residues" evidence="1">
    <location>
        <begin position="59"/>
        <end position="69"/>
    </location>
</feature>
<evidence type="ECO:0000313" key="3">
    <source>
        <dbReference type="Proteomes" id="UP000503278"/>
    </source>
</evidence>
<dbReference type="RefSeq" id="WP_169605378.1">
    <property type="nucleotide sequence ID" value="NZ_CP051682.1"/>
</dbReference>
<proteinExistence type="predicted"/>
<sequence length="84" mass="9978">MLTITDLHGQTIEITDLQLALLQADDYRHYRRLDAAYEEEDEQLQVYWEDVYQKLTALRGREERGHTGEEPNQTEKQQRNNGKT</sequence>
<reference evidence="2 3" key="1">
    <citation type="submission" date="2020-04" db="EMBL/GenBank/DDBJ databases">
        <title>Genome sequencing of novel species.</title>
        <authorList>
            <person name="Heo J."/>
            <person name="Kim S.-J."/>
            <person name="Kim J.-S."/>
            <person name="Hong S.-B."/>
            <person name="Kwon S.-W."/>
        </authorList>
    </citation>
    <scope>NUCLEOTIDE SEQUENCE [LARGE SCALE GENOMIC DNA]</scope>
    <source>
        <strain evidence="2 3">F39-2</strain>
    </source>
</reference>
<accession>A0A7L5DVV8</accession>
<name>A0A7L5DVV8_9SPHI</name>
<evidence type="ECO:0008006" key="4">
    <source>
        <dbReference type="Google" id="ProtNLM"/>
    </source>
</evidence>